<reference evidence="6 7" key="1">
    <citation type="submission" date="2017-06" db="EMBL/GenBank/DDBJ databases">
        <title>Comparative genomic analysis of Ambrosia Fusariam Clade fungi.</title>
        <authorList>
            <person name="Stajich J.E."/>
            <person name="Carrillo J."/>
            <person name="Kijimoto T."/>
            <person name="Eskalen A."/>
            <person name="O'Donnell K."/>
            <person name="Kasson M."/>
        </authorList>
    </citation>
    <scope>NUCLEOTIDE SEQUENCE [LARGE SCALE GENOMIC DNA]</scope>
    <source>
        <strain evidence="6 7">NRRL62606</strain>
    </source>
</reference>
<dbReference type="GO" id="GO:0016491">
    <property type="term" value="F:oxidoreductase activity"/>
    <property type="evidence" value="ECO:0007669"/>
    <property type="project" value="InterPro"/>
</dbReference>
<dbReference type="AlphaFoldDB" id="A0A428S4B2"/>
<feature type="domain" description="Fatty acid hydroxylase" evidence="5">
    <location>
        <begin position="1"/>
        <end position="78"/>
    </location>
</feature>
<evidence type="ECO:0000256" key="3">
    <source>
        <dbReference type="ARBA" id="ARBA00022989"/>
    </source>
</evidence>
<keyword evidence="2" id="KW-0812">Transmembrane</keyword>
<dbReference type="Proteomes" id="UP000287972">
    <property type="component" value="Unassembled WGS sequence"/>
</dbReference>
<evidence type="ECO:0000313" key="6">
    <source>
        <dbReference type="EMBL" id="RSL84658.1"/>
    </source>
</evidence>
<dbReference type="PANTHER" id="PTHR11863">
    <property type="entry name" value="STEROL DESATURASE"/>
    <property type="match status" value="1"/>
</dbReference>
<dbReference type="EMBL" id="NKCL01000064">
    <property type="protein sequence ID" value="RSL84658.1"/>
    <property type="molecule type" value="Genomic_DNA"/>
</dbReference>
<dbReference type="GO" id="GO:0016020">
    <property type="term" value="C:membrane"/>
    <property type="evidence" value="ECO:0007669"/>
    <property type="project" value="UniProtKB-SubCell"/>
</dbReference>
<evidence type="ECO:0000313" key="7">
    <source>
        <dbReference type="Proteomes" id="UP000287972"/>
    </source>
</evidence>
<dbReference type="GO" id="GO:0008610">
    <property type="term" value="P:lipid biosynthetic process"/>
    <property type="evidence" value="ECO:0007669"/>
    <property type="project" value="InterPro"/>
</dbReference>
<dbReference type="Pfam" id="PF04116">
    <property type="entry name" value="FA_hydroxylase"/>
    <property type="match status" value="1"/>
</dbReference>
<keyword evidence="7" id="KW-1185">Reference proteome</keyword>
<evidence type="ECO:0000259" key="5">
    <source>
        <dbReference type="Pfam" id="PF04116"/>
    </source>
</evidence>
<evidence type="ECO:0000256" key="1">
    <source>
        <dbReference type="ARBA" id="ARBA00004370"/>
    </source>
</evidence>
<dbReference type="GO" id="GO:0005506">
    <property type="term" value="F:iron ion binding"/>
    <property type="evidence" value="ECO:0007669"/>
    <property type="project" value="InterPro"/>
</dbReference>
<proteinExistence type="predicted"/>
<dbReference type="InterPro" id="IPR050307">
    <property type="entry name" value="Sterol_Desaturase_Related"/>
</dbReference>
<sequence>MALCIVAREVLFYYSHRLLHVPYFYRRIHKVHHKFTAPVSFASQYAHPVEHIVANTLPIALPPVVLGTHIITMTNDACLVVVKYDTLLLS</sequence>
<keyword evidence="4" id="KW-0472">Membrane</keyword>
<evidence type="ECO:0000256" key="4">
    <source>
        <dbReference type="ARBA" id="ARBA00023136"/>
    </source>
</evidence>
<protein>
    <recommendedName>
        <fullName evidence="5">Fatty acid hydroxylase domain-containing protein</fullName>
    </recommendedName>
</protein>
<comment type="caution">
    <text evidence="6">The sequence shown here is derived from an EMBL/GenBank/DDBJ whole genome shotgun (WGS) entry which is preliminary data.</text>
</comment>
<organism evidence="6 7">
    <name type="scientific">Fusarium floridanum</name>
    <dbReference type="NCBI Taxonomy" id="1325733"/>
    <lineage>
        <taxon>Eukaryota</taxon>
        <taxon>Fungi</taxon>
        <taxon>Dikarya</taxon>
        <taxon>Ascomycota</taxon>
        <taxon>Pezizomycotina</taxon>
        <taxon>Sordariomycetes</taxon>
        <taxon>Hypocreomycetidae</taxon>
        <taxon>Hypocreales</taxon>
        <taxon>Nectriaceae</taxon>
        <taxon>Fusarium</taxon>
        <taxon>Fusarium solani species complex</taxon>
    </lineage>
</organism>
<gene>
    <name evidence="6" type="ORF">CEP51_003771</name>
</gene>
<dbReference type="InterPro" id="IPR006694">
    <property type="entry name" value="Fatty_acid_hydroxylase"/>
</dbReference>
<comment type="subcellular location">
    <subcellularLocation>
        <location evidence="1">Membrane</location>
    </subcellularLocation>
</comment>
<evidence type="ECO:0000256" key="2">
    <source>
        <dbReference type="ARBA" id="ARBA00022692"/>
    </source>
</evidence>
<accession>A0A428S4B2</accession>
<keyword evidence="3" id="KW-1133">Transmembrane helix</keyword>
<name>A0A428S4B2_9HYPO</name>